<protein>
    <submittedName>
        <fullName evidence="8">Protein kinase</fullName>
    </submittedName>
</protein>
<dbReference type="Pfam" id="PF03781">
    <property type="entry name" value="FGE-sulfatase"/>
    <property type="match status" value="1"/>
</dbReference>
<dbReference type="Gene3D" id="3.30.200.20">
    <property type="entry name" value="Phosphorylase Kinase, domain 1"/>
    <property type="match status" value="1"/>
</dbReference>
<dbReference type="GO" id="GO:0016301">
    <property type="term" value="F:kinase activity"/>
    <property type="evidence" value="ECO:0007669"/>
    <property type="project" value="UniProtKB-KW"/>
</dbReference>
<evidence type="ECO:0000259" key="7">
    <source>
        <dbReference type="PROSITE" id="PS50011"/>
    </source>
</evidence>
<sequence>MNDKTRIVKKAGESLSACGDGDVTVFVGHENTGVNDHPPVASNPGLIPSAATEFTADATVIQPERRAHAEYGEGFSGNPEPMQFAPSTSETGAVTKTIIKGRFELDKLLGVGGMGAVYKALDRRKLEASDSDPYVAIKLLNEDFQKHPDAFISLQREARKSQTLAHPNIVTVYDFDREADRVFMTMEFLEGAPLDKLLRENAGVGLEYEKACAILRDISQALIYAHSHRIVHSDFKPGNIFVTQKKGAKVIDFGIARAVTEGGLASQAGEKTLFDASTLGALTPAYASLEMLKGGEPQPSDDVYALGCVAYELFSGRHPFDKQPADKAQSQKLRPKRIRSLSRRQWRALESALAFNRDERTATVEQFTQKFFGSNRWKWTFGGLFVALVAVGITAYTHQEQENVAEQQRVKQELEQKLERELLLSRITDKRKAIDRLVELSVLTPAWEKDLRAELQEYVILNPEDSSYPENIRRHVYELFVSAATGQLNLGNLDQADDMLTRGTEWHDETGEAEAIKSQVAIEREALRQRLEAERIAAEREAERLRQQELAEQRRQAALEEQRKIDAVLDDLEMTLRCDYQMPLSAIPSQLDRLAAVDQSKAQKIRPVIADELTSCLTRLADSSPLRTEPLLQQARTVLPEQQPLQNFKLDFCGHLQPGSGGRGDRYTCADRLADGGWSPPMVVVRGDTHKALVVGKYEVSNAEFKQFCNATGRCEGLELGDDSIPVNSIPVSHAEEYLEWLSAQTGYDYRLPSEREWFAAASANGRVAVQDRNCYLKFGGIEKGAELVAARAGSANGFGLVNAVGNVQEWVIDADGRLMAAGGSREDAMSRCLATTKRFHSGDADSLTGFRIARTLD</sequence>
<dbReference type="CDD" id="cd22249">
    <property type="entry name" value="UDM1_RNF168_RNF169-like"/>
    <property type="match status" value="1"/>
</dbReference>
<organism evidence="8 9">
    <name type="scientific">Microbulbifer celer</name>
    <dbReference type="NCBI Taxonomy" id="435905"/>
    <lineage>
        <taxon>Bacteria</taxon>
        <taxon>Pseudomonadati</taxon>
        <taxon>Pseudomonadota</taxon>
        <taxon>Gammaproteobacteria</taxon>
        <taxon>Cellvibrionales</taxon>
        <taxon>Microbulbiferaceae</taxon>
        <taxon>Microbulbifer</taxon>
    </lineage>
</organism>
<dbReference type="InterPro" id="IPR016187">
    <property type="entry name" value="CTDL_fold"/>
</dbReference>
<keyword evidence="9" id="KW-1185">Reference proteome</keyword>
<evidence type="ECO:0000313" key="9">
    <source>
        <dbReference type="Proteomes" id="UP001597264"/>
    </source>
</evidence>
<dbReference type="PROSITE" id="PS50011">
    <property type="entry name" value="PROTEIN_KINASE_DOM"/>
    <property type="match status" value="1"/>
</dbReference>
<dbReference type="Pfam" id="PF00069">
    <property type="entry name" value="Pkinase"/>
    <property type="match status" value="1"/>
</dbReference>
<evidence type="ECO:0000256" key="1">
    <source>
        <dbReference type="ARBA" id="ARBA00022679"/>
    </source>
</evidence>
<dbReference type="EMBL" id="JBHTLR010000005">
    <property type="protein sequence ID" value="MFD1215815.1"/>
    <property type="molecule type" value="Genomic_DNA"/>
</dbReference>
<keyword evidence="2 5" id="KW-0547">Nucleotide-binding</keyword>
<evidence type="ECO:0000256" key="4">
    <source>
        <dbReference type="ARBA" id="ARBA00022840"/>
    </source>
</evidence>
<dbReference type="Gene3D" id="3.90.1580.10">
    <property type="entry name" value="paralog of FGE (formylglycine-generating enzyme)"/>
    <property type="match status" value="1"/>
</dbReference>
<accession>A0ABW3U8N0</accession>
<dbReference type="PANTHER" id="PTHR43289">
    <property type="entry name" value="MITOGEN-ACTIVATED PROTEIN KINASE KINASE KINASE 20-RELATED"/>
    <property type="match status" value="1"/>
</dbReference>
<dbReference type="InterPro" id="IPR005532">
    <property type="entry name" value="SUMF_dom"/>
</dbReference>
<evidence type="ECO:0000256" key="6">
    <source>
        <dbReference type="SAM" id="Coils"/>
    </source>
</evidence>
<dbReference type="SUPFAM" id="SSF56112">
    <property type="entry name" value="Protein kinase-like (PK-like)"/>
    <property type="match status" value="1"/>
</dbReference>
<proteinExistence type="predicted"/>
<dbReference type="PROSITE" id="PS00108">
    <property type="entry name" value="PROTEIN_KINASE_ST"/>
    <property type="match status" value="1"/>
</dbReference>
<dbReference type="Proteomes" id="UP001597264">
    <property type="component" value="Unassembled WGS sequence"/>
</dbReference>
<dbReference type="Gene3D" id="1.10.510.10">
    <property type="entry name" value="Transferase(Phosphotransferase) domain 1"/>
    <property type="match status" value="1"/>
</dbReference>
<comment type="caution">
    <text evidence="8">The sequence shown here is derived from an EMBL/GenBank/DDBJ whole genome shotgun (WGS) entry which is preliminary data.</text>
</comment>
<keyword evidence="3 8" id="KW-0418">Kinase</keyword>
<dbReference type="InterPro" id="IPR011009">
    <property type="entry name" value="Kinase-like_dom_sf"/>
</dbReference>
<dbReference type="CDD" id="cd14014">
    <property type="entry name" value="STKc_PknB_like"/>
    <property type="match status" value="1"/>
</dbReference>
<feature type="binding site" evidence="5">
    <location>
        <position position="138"/>
    </location>
    <ligand>
        <name>ATP</name>
        <dbReference type="ChEBI" id="CHEBI:30616"/>
    </ligand>
</feature>
<feature type="coiled-coil region" evidence="6">
    <location>
        <begin position="521"/>
        <end position="562"/>
    </location>
</feature>
<dbReference type="PROSITE" id="PS00107">
    <property type="entry name" value="PROTEIN_KINASE_ATP"/>
    <property type="match status" value="1"/>
</dbReference>
<dbReference type="RefSeq" id="WP_230436435.1">
    <property type="nucleotide sequence ID" value="NZ_CP087715.1"/>
</dbReference>
<evidence type="ECO:0000313" key="8">
    <source>
        <dbReference type="EMBL" id="MFD1215815.1"/>
    </source>
</evidence>
<dbReference type="SUPFAM" id="SSF56436">
    <property type="entry name" value="C-type lectin-like"/>
    <property type="match status" value="1"/>
</dbReference>
<dbReference type="InterPro" id="IPR000719">
    <property type="entry name" value="Prot_kinase_dom"/>
</dbReference>
<keyword evidence="1" id="KW-0808">Transferase</keyword>
<evidence type="ECO:0000256" key="2">
    <source>
        <dbReference type="ARBA" id="ARBA00022741"/>
    </source>
</evidence>
<keyword evidence="6" id="KW-0175">Coiled coil</keyword>
<evidence type="ECO:0000256" key="3">
    <source>
        <dbReference type="ARBA" id="ARBA00022777"/>
    </source>
</evidence>
<gene>
    <name evidence="8" type="ORF">ACFQ2X_04325</name>
</gene>
<feature type="domain" description="Protein kinase" evidence="7">
    <location>
        <begin position="103"/>
        <end position="372"/>
    </location>
</feature>
<reference evidence="9" key="1">
    <citation type="journal article" date="2019" name="Int. J. Syst. Evol. Microbiol.">
        <title>The Global Catalogue of Microorganisms (GCM) 10K type strain sequencing project: providing services to taxonomists for standard genome sequencing and annotation.</title>
        <authorList>
            <consortium name="The Broad Institute Genomics Platform"/>
            <consortium name="The Broad Institute Genome Sequencing Center for Infectious Disease"/>
            <person name="Wu L."/>
            <person name="Ma J."/>
        </authorList>
    </citation>
    <scope>NUCLEOTIDE SEQUENCE [LARGE SCALE GENOMIC DNA]</scope>
    <source>
        <strain evidence="9">CCUG 54356</strain>
    </source>
</reference>
<keyword evidence="4 5" id="KW-0067">ATP-binding</keyword>
<dbReference type="InterPro" id="IPR008271">
    <property type="entry name" value="Ser/Thr_kinase_AS"/>
</dbReference>
<dbReference type="InterPro" id="IPR017441">
    <property type="entry name" value="Protein_kinase_ATP_BS"/>
</dbReference>
<dbReference type="InterPro" id="IPR042095">
    <property type="entry name" value="SUMF_sf"/>
</dbReference>
<evidence type="ECO:0000256" key="5">
    <source>
        <dbReference type="PROSITE-ProRule" id="PRU10141"/>
    </source>
</evidence>
<name>A0ABW3U8N0_9GAMM</name>
<feature type="coiled-coil region" evidence="6">
    <location>
        <begin position="397"/>
        <end position="424"/>
    </location>
</feature>
<dbReference type="PANTHER" id="PTHR43289:SF6">
    <property type="entry name" value="SERINE_THREONINE-PROTEIN KINASE NEKL-3"/>
    <property type="match status" value="1"/>
</dbReference>